<dbReference type="OMA" id="VEEAKKX"/>
<dbReference type="STRING" id="9643.ENSUAMP00000031938"/>
<keyword evidence="4" id="KW-0406">Ion transport</keyword>
<dbReference type="AlphaFoldDB" id="A0A452SHG0"/>
<reference evidence="8" key="1">
    <citation type="submission" date="2016-06" db="EMBL/GenBank/DDBJ databases">
        <title>De novo assembly and RNA-Seq shows season-dependent expression and editing in black bear kidneys.</title>
        <authorList>
            <person name="Korstanje R."/>
            <person name="Srivastava A."/>
            <person name="Sarsani V.K."/>
            <person name="Sheehan S.M."/>
            <person name="Seger R.L."/>
            <person name="Barter M.E."/>
            <person name="Lindqvist C."/>
            <person name="Brody L.C."/>
            <person name="Mullikin J.C."/>
        </authorList>
    </citation>
    <scope>NUCLEOTIDE SEQUENCE [LARGE SCALE GENOMIC DNA]</scope>
</reference>
<organism evidence="7 8">
    <name type="scientific">Ursus americanus</name>
    <name type="common">American black bear</name>
    <name type="synonym">Euarctos americanus</name>
    <dbReference type="NCBI Taxonomy" id="9643"/>
    <lineage>
        <taxon>Eukaryota</taxon>
        <taxon>Metazoa</taxon>
        <taxon>Chordata</taxon>
        <taxon>Craniata</taxon>
        <taxon>Vertebrata</taxon>
        <taxon>Euteleostomi</taxon>
        <taxon>Mammalia</taxon>
        <taxon>Eutheria</taxon>
        <taxon>Laurasiatheria</taxon>
        <taxon>Carnivora</taxon>
        <taxon>Caniformia</taxon>
        <taxon>Ursidae</taxon>
        <taxon>Ursus</taxon>
    </lineage>
</organism>
<proteinExistence type="inferred from homology"/>
<dbReference type="GO" id="GO:0016471">
    <property type="term" value="C:vacuolar proton-transporting V-type ATPase complex"/>
    <property type="evidence" value="ECO:0007669"/>
    <property type="project" value="InterPro"/>
</dbReference>
<dbReference type="Pfam" id="PF03179">
    <property type="entry name" value="V-ATPase_G"/>
    <property type="match status" value="1"/>
</dbReference>
<accession>A0A452SHG0</accession>
<comment type="subunit">
    <text evidence="5">V-ATPase is a heteromultimeric enzyme made up of two complexes: the ATP-hydrolytic V1 complex and the proton translocation V0 complex. The V1 complex consists of three catalytic AB heterodimers that form a heterohexamer, three peripheral stalks each consisting of EG heterodimers, one central rotor including subunits D and F, and the regulatory subunits C and H. The proton translocation complex V0 consists of the proton transport subunit a, a ring of proteolipid subunits c9c'', rotary subunit d, subunits e and f, and the accessory subunits ATP6AP1/Ac45 and ATP6AP2/PRR.</text>
</comment>
<reference evidence="7" key="3">
    <citation type="submission" date="2025-09" db="UniProtKB">
        <authorList>
            <consortium name="Ensembl"/>
        </authorList>
    </citation>
    <scope>IDENTIFICATION</scope>
</reference>
<evidence type="ECO:0000256" key="4">
    <source>
        <dbReference type="ARBA" id="ARBA00023065"/>
    </source>
</evidence>
<dbReference type="Proteomes" id="UP000291022">
    <property type="component" value="Unassembled WGS sequence"/>
</dbReference>
<dbReference type="FunFam" id="1.20.5.620:FF:000004">
    <property type="entry name" value="V-type proton ATPase subunit G"/>
    <property type="match status" value="1"/>
</dbReference>
<evidence type="ECO:0000256" key="1">
    <source>
        <dbReference type="ARBA" id="ARBA00010066"/>
    </source>
</evidence>
<evidence type="ECO:0000313" key="7">
    <source>
        <dbReference type="Ensembl" id="ENSUAMP00000031938.1"/>
    </source>
</evidence>
<evidence type="ECO:0000313" key="8">
    <source>
        <dbReference type="Proteomes" id="UP000291022"/>
    </source>
</evidence>
<dbReference type="Gene3D" id="1.20.5.620">
    <property type="entry name" value="F1F0 ATP synthase subunit B, membrane domain"/>
    <property type="match status" value="1"/>
</dbReference>
<dbReference type="Ensembl" id="ENSUAMT00000035613.1">
    <property type="protein sequence ID" value="ENSUAMP00000031938.1"/>
    <property type="gene ID" value="ENSUAMG00000024445.1"/>
</dbReference>
<keyword evidence="2" id="KW-0813">Transport</keyword>
<evidence type="ECO:0000256" key="5">
    <source>
        <dbReference type="ARBA" id="ARBA00046696"/>
    </source>
</evidence>
<sequence>RNGQSQGSQQLLQAEKQAAEKVADARKKKAHHLKQATEEAQMEAEREQGFQSKQWARFYDP</sequence>
<evidence type="ECO:0000256" key="6">
    <source>
        <dbReference type="SAM" id="MobiDB-lite"/>
    </source>
</evidence>
<protein>
    <submittedName>
        <fullName evidence="7">Uncharacterized protein</fullName>
    </submittedName>
</protein>
<dbReference type="GO" id="GO:0046961">
    <property type="term" value="F:proton-transporting ATPase activity, rotational mechanism"/>
    <property type="evidence" value="ECO:0007669"/>
    <property type="project" value="InterPro"/>
</dbReference>
<keyword evidence="8" id="KW-1185">Reference proteome</keyword>
<feature type="region of interest" description="Disordered" evidence="6">
    <location>
        <begin position="1"/>
        <end position="61"/>
    </location>
</feature>
<keyword evidence="3" id="KW-0375">Hydrogen ion transport</keyword>
<evidence type="ECO:0000256" key="3">
    <source>
        <dbReference type="ARBA" id="ARBA00022781"/>
    </source>
</evidence>
<evidence type="ECO:0000256" key="2">
    <source>
        <dbReference type="ARBA" id="ARBA00022448"/>
    </source>
</evidence>
<comment type="similarity">
    <text evidence="1">Belongs to the V-ATPase G subunit family.</text>
</comment>
<dbReference type="InterPro" id="IPR005124">
    <property type="entry name" value="V-ATPase_G"/>
</dbReference>
<reference evidence="7" key="2">
    <citation type="submission" date="2025-08" db="UniProtKB">
        <authorList>
            <consortium name="Ensembl"/>
        </authorList>
    </citation>
    <scope>IDENTIFICATION</scope>
</reference>
<name>A0A452SHG0_URSAM</name>
<feature type="compositionally biased region" description="Low complexity" evidence="6">
    <location>
        <begin position="1"/>
        <end position="16"/>
    </location>
</feature>